<organism evidence="1 2">
    <name type="scientific">Aspergillus sydowii CBS 593.65</name>
    <dbReference type="NCBI Taxonomy" id="1036612"/>
    <lineage>
        <taxon>Eukaryota</taxon>
        <taxon>Fungi</taxon>
        <taxon>Dikarya</taxon>
        <taxon>Ascomycota</taxon>
        <taxon>Pezizomycotina</taxon>
        <taxon>Eurotiomycetes</taxon>
        <taxon>Eurotiomycetidae</taxon>
        <taxon>Eurotiales</taxon>
        <taxon>Aspergillaceae</taxon>
        <taxon>Aspergillus</taxon>
        <taxon>Aspergillus subgen. Nidulantes</taxon>
    </lineage>
</organism>
<dbReference type="GeneID" id="63760303"/>
<evidence type="ECO:0000313" key="2">
    <source>
        <dbReference type="Proteomes" id="UP000184356"/>
    </source>
</evidence>
<sequence>MASYLFVFLNSREEQLANFADLDLNVTHRLYLDSAAEEGIDLKHRYANVYRLKDFPSSSIPQIETYLDSLGTSKLHTIHWRIYTTLAETSKLQLSAPTIVTVEMTIPTDPASHDELDRWYSEEHIPALATVPGWQAAARMKLVHASTRNTAPYLALHEWAGPNELGGEIWKRAILTPGTKRVEGMQTAPMERRVWTLDHDH</sequence>
<evidence type="ECO:0000313" key="1">
    <source>
        <dbReference type="EMBL" id="OJJ63966.1"/>
    </source>
</evidence>
<dbReference type="STRING" id="1036612.A0A1L9TX12"/>
<gene>
    <name evidence="1" type="ORF">ASPSYDRAFT_26003</name>
</gene>
<protein>
    <recommendedName>
        <fullName evidence="3">EthD domain-containing protein</fullName>
    </recommendedName>
</protein>
<dbReference type="AlphaFoldDB" id="A0A1L9TX12"/>
<keyword evidence="2" id="KW-1185">Reference proteome</keyword>
<dbReference type="VEuPathDB" id="FungiDB:ASPSYDRAFT_26003"/>
<accession>A0A1L9TX12</accession>
<proteinExistence type="predicted"/>
<dbReference type="RefSeq" id="XP_040707772.1">
    <property type="nucleotide sequence ID" value="XM_040844230.1"/>
</dbReference>
<reference evidence="2" key="1">
    <citation type="journal article" date="2017" name="Genome Biol.">
        <title>Comparative genomics reveals high biological diversity and specific adaptations in the industrially and medically important fungal genus Aspergillus.</title>
        <authorList>
            <person name="de Vries R.P."/>
            <person name="Riley R."/>
            <person name="Wiebenga A."/>
            <person name="Aguilar-Osorio G."/>
            <person name="Amillis S."/>
            <person name="Uchima C.A."/>
            <person name="Anderluh G."/>
            <person name="Asadollahi M."/>
            <person name="Askin M."/>
            <person name="Barry K."/>
            <person name="Battaglia E."/>
            <person name="Bayram O."/>
            <person name="Benocci T."/>
            <person name="Braus-Stromeyer S.A."/>
            <person name="Caldana C."/>
            <person name="Canovas D."/>
            <person name="Cerqueira G.C."/>
            <person name="Chen F."/>
            <person name="Chen W."/>
            <person name="Choi C."/>
            <person name="Clum A."/>
            <person name="Dos Santos R.A."/>
            <person name="Damasio A.R."/>
            <person name="Diallinas G."/>
            <person name="Emri T."/>
            <person name="Fekete E."/>
            <person name="Flipphi M."/>
            <person name="Freyberg S."/>
            <person name="Gallo A."/>
            <person name="Gournas C."/>
            <person name="Habgood R."/>
            <person name="Hainaut M."/>
            <person name="Harispe M.L."/>
            <person name="Henrissat B."/>
            <person name="Hilden K.S."/>
            <person name="Hope R."/>
            <person name="Hossain A."/>
            <person name="Karabika E."/>
            <person name="Karaffa L."/>
            <person name="Karanyi Z."/>
            <person name="Krasevec N."/>
            <person name="Kuo A."/>
            <person name="Kusch H."/>
            <person name="LaButti K."/>
            <person name="Lagendijk E.L."/>
            <person name="Lapidus A."/>
            <person name="Levasseur A."/>
            <person name="Lindquist E."/>
            <person name="Lipzen A."/>
            <person name="Logrieco A.F."/>
            <person name="MacCabe A."/>
            <person name="Maekelae M.R."/>
            <person name="Malavazi I."/>
            <person name="Melin P."/>
            <person name="Meyer V."/>
            <person name="Mielnichuk N."/>
            <person name="Miskei M."/>
            <person name="Molnar A.P."/>
            <person name="Mule G."/>
            <person name="Ngan C.Y."/>
            <person name="Orejas M."/>
            <person name="Orosz E."/>
            <person name="Ouedraogo J.P."/>
            <person name="Overkamp K.M."/>
            <person name="Park H.-S."/>
            <person name="Perrone G."/>
            <person name="Piumi F."/>
            <person name="Punt P.J."/>
            <person name="Ram A.F."/>
            <person name="Ramon A."/>
            <person name="Rauscher S."/>
            <person name="Record E."/>
            <person name="Riano-Pachon D.M."/>
            <person name="Robert V."/>
            <person name="Roehrig J."/>
            <person name="Ruller R."/>
            <person name="Salamov A."/>
            <person name="Salih N.S."/>
            <person name="Samson R.A."/>
            <person name="Sandor E."/>
            <person name="Sanguinetti M."/>
            <person name="Schuetze T."/>
            <person name="Sepcic K."/>
            <person name="Shelest E."/>
            <person name="Sherlock G."/>
            <person name="Sophianopoulou V."/>
            <person name="Squina F.M."/>
            <person name="Sun H."/>
            <person name="Susca A."/>
            <person name="Todd R.B."/>
            <person name="Tsang A."/>
            <person name="Unkles S.E."/>
            <person name="van de Wiele N."/>
            <person name="van Rossen-Uffink D."/>
            <person name="Oliveira J.V."/>
            <person name="Vesth T.C."/>
            <person name="Visser J."/>
            <person name="Yu J.-H."/>
            <person name="Zhou M."/>
            <person name="Andersen M.R."/>
            <person name="Archer D.B."/>
            <person name="Baker S.E."/>
            <person name="Benoit I."/>
            <person name="Brakhage A.A."/>
            <person name="Braus G.H."/>
            <person name="Fischer R."/>
            <person name="Frisvad J.C."/>
            <person name="Goldman G.H."/>
            <person name="Houbraken J."/>
            <person name="Oakley B."/>
            <person name="Pocsi I."/>
            <person name="Scazzocchio C."/>
            <person name="Seiboth B."/>
            <person name="vanKuyk P.A."/>
            <person name="Wortman J."/>
            <person name="Dyer P.S."/>
            <person name="Grigoriev I.V."/>
        </authorList>
    </citation>
    <scope>NUCLEOTIDE SEQUENCE [LARGE SCALE GENOMIC DNA]</scope>
    <source>
        <strain evidence="2">CBS 593.65</strain>
    </source>
</reference>
<dbReference type="EMBL" id="KV878582">
    <property type="protein sequence ID" value="OJJ63966.1"/>
    <property type="molecule type" value="Genomic_DNA"/>
</dbReference>
<name>A0A1L9TX12_9EURO</name>
<evidence type="ECO:0008006" key="3">
    <source>
        <dbReference type="Google" id="ProtNLM"/>
    </source>
</evidence>
<dbReference type="OrthoDB" id="2851338at2759"/>
<dbReference type="Proteomes" id="UP000184356">
    <property type="component" value="Unassembled WGS sequence"/>
</dbReference>